<proteinExistence type="predicted"/>
<evidence type="ECO:0008006" key="3">
    <source>
        <dbReference type="Google" id="ProtNLM"/>
    </source>
</evidence>
<dbReference type="AlphaFoldDB" id="A0A0F8YJA2"/>
<feature type="region of interest" description="Disordered" evidence="1">
    <location>
        <begin position="1"/>
        <end position="29"/>
    </location>
</feature>
<evidence type="ECO:0000313" key="2">
    <source>
        <dbReference type="EMBL" id="KKK48176.1"/>
    </source>
</evidence>
<dbReference type="Gene3D" id="3.40.960.10">
    <property type="entry name" value="VSR Endonuclease"/>
    <property type="match status" value="1"/>
</dbReference>
<dbReference type="EMBL" id="LAZR01069201">
    <property type="protein sequence ID" value="KKK48176.1"/>
    <property type="molecule type" value="Genomic_DNA"/>
</dbReference>
<accession>A0A0F8YJA2</accession>
<sequence length="224" mass="26402">MRGGWNRGLSKETSPILAEQGRKSSITKTGKVQLPETKILISKKIKAQWDNYTPEEKDKRCAPISERLKQFYKLHPEAKYIFRYIRTPKTIELQRQKRILYWETTPLHILQENIRKMRGGASLRPNKAETTLGDLLETVCQEEYTYTGDFSFRIGRCCPDFTNIKGQKKVIELFGDYWHMGDNPQDKIDYYKQFGYDCLIIWECGMRDKELSINKIRTFNNVNT</sequence>
<gene>
    <name evidence="2" type="ORF">LCGC14_3147780</name>
</gene>
<reference evidence="2" key="1">
    <citation type="journal article" date="2015" name="Nature">
        <title>Complex archaea that bridge the gap between prokaryotes and eukaryotes.</title>
        <authorList>
            <person name="Spang A."/>
            <person name="Saw J.H."/>
            <person name="Jorgensen S.L."/>
            <person name="Zaremba-Niedzwiedzka K."/>
            <person name="Martijn J."/>
            <person name="Lind A.E."/>
            <person name="van Eijk R."/>
            <person name="Schleper C."/>
            <person name="Guy L."/>
            <person name="Ettema T.J."/>
        </authorList>
    </citation>
    <scope>NUCLEOTIDE SEQUENCE</scope>
</reference>
<comment type="caution">
    <text evidence="2">The sequence shown here is derived from an EMBL/GenBank/DDBJ whole genome shotgun (WGS) entry which is preliminary data.</text>
</comment>
<name>A0A0F8YJA2_9ZZZZ</name>
<protein>
    <recommendedName>
        <fullName evidence="3">DUF559 domain-containing protein</fullName>
    </recommendedName>
</protein>
<evidence type="ECO:0000256" key="1">
    <source>
        <dbReference type="SAM" id="MobiDB-lite"/>
    </source>
</evidence>
<organism evidence="2">
    <name type="scientific">marine sediment metagenome</name>
    <dbReference type="NCBI Taxonomy" id="412755"/>
    <lineage>
        <taxon>unclassified sequences</taxon>
        <taxon>metagenomes</taxon>
        <taxon>ecological metagenomes</taxon>
    </lineage>
</organism>